<proteinExistence type="predicted"/>
<reference evidence="1 2" key="1">
    <citation type="submission" date="2019-03" db="EMBL/GenBank/DDBJ databases">
        <title>Draft genome sequences of novel Actinobacteria.</title>
        <authorList>
            <person name="Sahin N."/>
            <person name="Ay H."/>
            <person name="Saygin H."/>
        </authorList>
    </citation>
    <scope>NUCLEOTIDE SEQUENCE [LARGE SCALE GENOMIC DNA]</scope>
    <source>
        <strain evidence="1 2">DSM 45347</strain>
    </source>
</reference>
<dbReference type="EMBL" id="SMJW01000171">
    <property type="protein sequence ID" value="TDC11622.1"/>
    <property type="molecule type" value="Genomic_DNA"/>
</dbReference>
<gene>
    <name evidence="1" type="ORF">E1284_27560</name>
</gene>
<dbReference type="RefSeq" id="WP_131943060.1">
    <property type="nucleotide sequence ID" value="NZ_BAAAMX010000031.1"/>
</dbReference>
<evidence type="ECO:0000313" key="1">
    <source>
        <dbReference type="EMBL" id="TDC11622.1"/>
    </source>
</evidence>
<keyword evidence="2" id="KW-1185">Reference proteome</keyword>
<dbReference type="InterPro" id="IPR011990">
    <property type="entry name" value="TPR-like_helical_dom_sf"/>
</dbReference>
<dbReference type="InterPro" id="IPR027417">
    <property type="entry name" value="P-loop_NTPase"/>
</dbReference>
<protein>
    <recommendedName>
        <fullName evidence="3">Tetratricopeptide repeat protein</fullName>
    </recommendedName>
</protein>
<dbReference type="Proteomes" id="UP000295431">
    <property type="component" value="Unassembled WGS sequence"/>
</dbReference>
<dbReference type="AlphaFoldDB" id="A0A4R4NW37"/>
<name>A0A4R4NW37_9ACTN</name>
<evidence type="ECO:0008006" key="3">
    <source>
        <dbReference type="Google" id="ProtNLM"/>
    </source>
</evidence>
<dbReference type="OrthoDB" id="3964962at2"/>
<organism evidence="1 2">
    <name type="scientific">Actinomadura bangladeshensis</name>
    <dbReference type="NCBI Taxonomy" id="453573"/>
    <lineage>
        <taxon>Bacteria</taxon>
        <taxon>Bacillati</taxon>
        <taxon>Actinomycetota</taxon>
        <taxon>Actinomycetes</taxon>
        <taxon>Streptosporangiales</taxon>
        <taxon>Thermomonosporaceae</taxon>
        <taxon>Actinomadura</taxon>
    </lineage>
</organism>
<dbReference type="SUPFAM" id="SSF52540">
    <property type="entry name" value="P-loop containing nucleoside triphosphate hydrolases"/>
    <property type="match status" value="1"/>
</dbReference>
<dbReference type="SUPFAM" id="SSF81901">
    <property type="entry name" value="HCP-like"/>
    <property type="match status" value="1"/>
</dbReference>
<dbReference type="Gene3D" id="1.25.40.10">
    <property type="entry name" value="Tetratricopeptide repeat domain"/>
    <property type="match status" value="1"/>
</dbReference>
<sequence length="822" mass="91031">MKAVEPDAVNTAKEFAAALDQLRGGLSYGELDRKARNLRPINGRARRLPKSTLGDLLNEGRTSEETLRTYLAACEVQDEVLPSWIAAWMHTKNAGSKIPGSVRVEEAQAIHMGVHRPITAPGANSDLMPTYILRDLDVAPSVGLRSILQEGRQSGEFILLVGESSTGKTRTLFEAVKAELIGWRIIRLKSVEDFDEIASDPPRHHVLWLDELQGYLSAEHSITAESMLALLEAGNIAVATLWPQWFNLYTSHPQDKKDPYVHERNLLKLARVIHVAESFSASENERAREVAKSDARVRLALQVSDFGLTQTIAAAPQLIERWNNANPYARAVLTAAYDAFRLGVFHPIPVAFLRAAAVGYCDDRTRARAPKTWFDDAIAYATEALSGATAALSPIAVKDSMEDLEGFIAADYLAQYIIPRRSHLCPPETFWQAAISHLSRDDDISRLGESAKRRARFYYADELFRRAAAEGDALSTIELAESMIKKGEELDAVDLLNPLVEAGYSAAIYRSADALRAVGLDGEAVNLMRQNIDDEDEIGKFDLGLIMWEGGNTTDAIKVFEPLAEDGDDEAEEKLMELLYLEHRVEDLVNWTASPHPYALEYLAHIAEDEGQIEESLDILQYLVSNGNEHVVIKLAELLSRIHREDEAIALLREKVDQVDIAFLGDFVQFLLAHNEVALVEEWASDGLQDAVYYLAPYWAALGKDREAIQLVENSTFNDFMKGRLIAEISIRRGDVQTALQLVDDAGNDLGRVVIASLAEAGEIDAMMHLFRRNADAGEASSVATVAQALSRFGHTEQARRLFFYGLTADGTIYTPGTDTSE</sequence>
<evidence type="ECO:0000313" key="2">
    <source>
        <dbReference type="Proteomes" id="UP000295431"/>
    </source>
</evidence>
<comment type="caution">
    <text evidence="1">The sequence shown here is derived from an EMBL/GenBank/DDBJ whole genome shotgun (WGS) entry which is preliminary data.</text>
</comment>
<accession>A0A4R4NW37</accession>